<organism evidence="1 2">
    <name type="scientific">Brachybacterium sacelli</name>
    <dbReference type="NCBI Taxonomy" id="173364"/>
    <lineage>
        <taxon>Bacteria</taxon>
        <taxon>Bacillati</taxon>
        <taxon>Actinomycetota</taxon>
        <taxon>Actinomycetes</taxon>
        <taxon>Micrococcales</taxon>
        <taxon>Dermabacteraceae</taxon>
        <taxon>Brachybacterium</taxon>
    </lineage>
</organism>
<sequence length="136" mass="14939">MTGFTIQWALEDHLTNRARAVQHALVILQAAKVTTWDELAHILKTDPDRAAEIRAGVNLPLHDLENLDAHEQTLRGLRRRVGTRAAVVTTILECGTCQRWGYIAGGAPPKNCPWTTRCTGSVAKIGPPDAVLRVRS</sequence>
<dbReference type="RefSeq" id="WP_209905284.1">
    <property type="nucleotide sequence ID" value="NZ_BAAAJW010000026.1"/>
</dbReference>
<proteinExistence type="predicted"/>
<keyword evidence="2" id="KW-1185">Reference proteome</keyword>
<name>A0ABS4X7K6_9MICO</name>
<dbReference type="EMBL" id="JAGIOD010000002">
    <property type="protein sequence ID" value="MBP2384441.1"/>
    <property type="molecule type" value="Genomic_DNA"/>
</dbReference>
<dbReference type="Proteomes" id="UP001519290">
    <property type="component" value="Unassembled WGS sequence"/>
</dbReference>
<evidence type="ECO:0000313" key="1">
    <source>
        <dbReference type="EMBL" id="MBP2384441.1"/>
    </source>
</evidence>
<protein>
    <recommendedName>
        <fullName evidence="3">DUF222 domain-containing protein</fullName>
    </recommendedName>
</protein>
<reference evidence="1 2" key="1">
    <citation type="submission" date="2021-03" db="EMBL/GenBank/DDBJ databases">
        <title>Sequencing the genomes of 1000 actinobacteria strains.</title>
        <authorList>
            <person name="Klenk H.-P."/>
        </authorList>
    </citation>
    <scope>NUCLEOTIDE SEQUENCE [LARGE SCALE GENOMIC DNA]</scope>
    <source>
        <strain evidence="1 2">DSM 14566</strain>
    </source>
</reference>
<gene>
    <name evidence="1" type="ORF">JOF43_004430</name>
</gene>
<accession>A0ABS4X7K6</accession>
<evidence type="ECO:0008006" key="3">
    <source>
        <dbReference type="Google" id="ProtNLM"/>
    </source>
</evidence>
<comment type="caution">
    <text evidence="1">The sequence shown here is derived from an EMBL/GenBank/DDBJ whole genome shotgun (WGS) entry which is preliminary data.</text>
</comment>
<evidence type="ECO:0000313" key="2">
    <source>
        <dbReference type="Proteomes" id="UP001519290"/>
    </source>
</evidence>